<dbReference type="Pfam" id="PF00072">
    <property type="entry name" value="Response_reg"/>
    <property type="match status" value="1"/>
</dbReference>
<dbReference type="PROSITE" id="PS51755">
    <property type="entry name" value="OMPR_PHOB"/>
    <property type="match status" value="1"/>
</dbReference>
<evidence type="ECO:0000256" key="1">
    <source>
        <dbReference type="ARBA" id="ARBA00018672"/>
    </source>
</evidence>
<evidence type="ECO:0000256" key="2">
    <source>
        <dbReference type="ARBA" id="ARBA00023015"/>
    </source>
</evidence>
<dbReference type="InterPro" id="IPR001789">
    <property type="entry name" value="Sig_transdc_resp-reg_receiver"/>
</dbReference>
<evidence type="ECO:0000256" key="7">
    <source>
        <dbReference type="PROSITE-ProRule" id="PRU01091"/>
    </source>
</evidence>
<name>A0ABR7H052_9FIRM</name>
<reference evidence="10 11" key="1">
    <citation type="submission" date="2020-08" db="EMBL/GenBank/DDBJ databases">
        <title>Genome public.</title>
        <authorList>
            <person name="Liu C."/>
            <person name="Sun Q."/>
        </authorList>
    </citation>
    <scope>NUCLEOTIDE SEQUENCE [LARGE SCALE GENOMIC DNA]</scope>
    <source>
        <strain evidence="10 11">NSJ-66</strain>
    </source>
</reference>
<gene>
    <name evidence="10" type="ORF">H8S75_00920</name>
</gene>
<evidence type="ECO:0000256" key="3">
    <source>
        <dbReference type="ARBA" id="ARBA00023125"/>
    </source>
</evidence>
<protein>
    <recommendedName>
        <fullName evidence="1">Stage 0 sporulation protein A homolog</fullName>
    </recommendedName>
</protein>
<dbReference type="SMART" id="SM00448">
    <property type="entry name" value="REC"/>
    <property type="match status" value="1"/>
</dbReference>
<feature type="domain" description="Response regulatory" evidence="8">
    <location>
        <begin position="3"/>
        <end position="116"/>
    </location>
</feature>
<dbReference type="Proteomes" id="UP000634672">
    <property type="component" value="Unassembled WGS sequence"/>
</dbReference>
<keyword evidence="3 7" id="KW-0238">DNA-binding</keyword>
<keyword evidence="6" id="KW-0597">Phosphoprotein</keyword>
<dbReference type="Gene3D" id="1.10.10.10">
    <property type="entry name" value="Winged helix-like DNA-binding domain superfamily/Winged helix DNA-binding domain"/>
    <property type="match status" value="1"/>
</dbReference>
<dbReference type="PANTHER" id="PTHR48111">
    <property type="entry name" value="REGULATOR OF RPOS"/>
    <property type="match status" value="1"/>
</dbReference>
<dbReference type="SUPFAM" id="SSF46894">
    <property type="entry name" value="C-terminal effector domain of the bipartite response regulators"/>
    <property type="match status" value="1"/>
</dbReference>
<evidence type="ECO:0000259" key="9">
    <source>
        <dbReference type="PROSITE" id="PS51755"/>
    </source>
</evidence>
<dbReference type="SUPFAM" id="SSF52172">
    <property type="entry name" value="CheY-like"/>
    <property type="match status" value="1"/>
</dbReference>
<dbReference type="Gene3D" id="6.10.250.690">
    <property type="match status" value="1"/>
</dbReference>
<dbReference type="PROSITE" id="PS50110">
    <property type="entry name" value="RESPONSE_REGULATORY"/>
    <property type="match status" value="1"/>
</dbReference>
<keyword evidence="11" id="KW-1185">Reference proteome</keyword>
<dbReference type="InterPro" id="IPR016032">
    <property type="entry name" value="Sig_transdc_resp-reg_C-effctor"/>
</dbReference>
<evidence type="ECO:0000313" key="11">
    <source>
        <dbReference type="Proteomes" id="UP000634672"/>
    </source>
</evidence>
<feature type="modified residue" description="4-aspartylphosphate" evidence="6">
    <location>
        <position position="52"/>
    </location>
</feature>
<accession>A0ABR7H052</accession>
<dbReference type="Pfam" id="PF00486">
    <property type="entry name" value="Trans_reg_C"/>
    <property type="match status" value="1"/>
</dbReference>
<dbReference type="RefSeq" id="WP_187018597.1">
    <property type="nucleotide sequence ID" value="NZ_JACOPB010000001.1"/>
</dbReference>
<organism evidence="10 11">
    <name type="scientific">Hungatella hominis</name>
    <dbReference type="NCBI Taxonomy" id="2763050"/>
    <lineage>
        <taxon>Bacteria</taxon>
        <taxon>Bacillati</taxon>
        <taxon>Bacillota</taxon>
        <taxon>Clostridia</taxon>
        <taxon>Lachnospirales</taxon>
        <taxon>Lachnospiraceae</taxon>
        <taxon>Hungatella</taxon>
    </lineage>
</organism>
<dbReference type="InterPro" id="IPR036388">
    <property type="entry name" value="WH-like_DNA-bd_sf"/>
</dbReference>
<feature type="domain" description="OmpR/PhoB-type" evidence="9">
    <location>
        <begin position="126"/>
        <end position="224"/>
    </location>
</feature>
<evidence type="ECO:0000259" key="8">
    <source>
        <dbReference type="PROSITE" id="PS50110"/>
    </source>
</evidence>
<comment type="caution">
    <text evidence="10">The sequence shown here is derived from an EMBL/GenBank/DDBJ whole genome shotgun (WGS) entry which is preliminary data.</text>
</comment>
<evidence type="ECO:0000256" key="5">
    <source>
        <dbReference type="ARBA" id="ARBA00024867"/>
    </source>
</evidence>
<keyword evidence="2" id="KW-0805">Transcription regulation</keyword>
<dbReference type="SMART" id="SM00862">
    <property type="entry name" value="Trans_reg_C"/>
    <property type="match status" value="1"/>
</dbReference>
<keyword evidence="4" id="KW-0804">Transcription</keyword>
<evidence type="ECO:0000313" key="10">
    <source>
        <dbReference type="EMBL" id="MBC5706518.1"/>
    </source>
</evidence>
<dbReference type="Gene3D" id="3.40.50.2300">
    <property type="match status" value="1"/>
</dbReference>
<dbReference type="InterPro" id="IPR011006">
    <property type="entry name" value="CheY-like_superfamily"/>
</dbReference>
<dbReference type="PANTHER" id="PTHR48111:SF73">
    <property type="entry name" value="ALKALINE PHOSPHATASE SYNTHESIS TRANSCRIPTIONAL REGULATORY PROTEIN PHOP"/>
    <property type="match status" value="1"/>
</dbReference>
<dbReference type="CDD" id="cd00383">
    <property type="entry name" value="trans_reg_C"/>
    <property type="match status" value="1"/>
</dbReference>
<comment type="function">
    <text evidence="5">May play the central regulatory role in sporulation. It may be an element of the effector pathway responsible for the activation of sporulation genes in response to nutritional stress. Spo0A may act in concert with spo0H (a sigma factor) to control the expression of some genes that are critical to the sporulation process.</text>
</comment>
<proteinExistence type="predicted"/>
<dbReference type="CDD" id="cd17574">
    <property type="entry name" value="REC_OmpR"/>
    <property type="match status" value="1"/>
</dbReference>
<dbReference type="InterPro" id="IPR039420">
    <property type="entry name" value="WalR-like"/>
</dbReference>
<dbReference type="EMBL" id="JACOPB010000001">
    <property type="protein sequence ID" value="MBC5706518.1"/>
    <property type="molecule type" value="Genomic_DNA"/>
</dbReference>
<feature type="DNA-binding region" description="OmpR/PhoB-type" evidence="7">
    <location>
        <begin position="126"/>
        <end position="224"/>
    </location>
</feature>
<sequence>MSRLLLLEDDLSLIDGLTYSLKKYGFEIAVARTVSEADSLWSSGSYDLLILDVSLPDGSGFDVCKKVRQTSKVPIMFLTASDEEVSMIMGLDIGGDDYMTKPFKLGVLVSRIHALLRRAQNFSAAETEITSNGITVFPLQGQARKGKTTLELTAAEYRLLCLFMQNPGRILTKEQILDRLWDGSYVDDNTLAVYIRRLRTKIETAPGNPRLLVTVRGMGYKWNVTDGDHGI</sequence>
<dbReference type="InterPro" id="IPR001867">
    <property type="entry name" value="OmpR/PhoB-type_DNA-bd"/>
</dbReference>
<evidence type="ECO:0000256" key="6">
    <source>
        <dbReference type="PROSITE-ProRule" id="PRU00169"/>
    </source>
</evidence>
<evidence type="ECO:0000256" key="4">
    <source>
        <dbReference type="ARBA" id="ARBA00023163"/>
    </source>
</evidence>